<accession>A0ACC1BAL4</accession>
<gene>
    <name evidence="1" type="ORF">Patl1_15744</name>
</gene>
<organism evidence="1 2">
    <name type="scientific">Pistacia atlantica</name>
    <dbReference type="NCBI Taxonomy" id="434234"/>
    <lineage>
        <taxon>Eukaryota</taxon>
        <taxon>Viridiplantae</taxon>
        <taxon>Streptophyta</taxon>
        <taxon>Embryophyta</taxon>
        <taxon>Tracheophyta</taxon>
        <taxon>Spermatophyta</taxon>
        <taxon>Magnoliopsida</taxon>
        <taxon>eudicotyledons</taxon>
        <taxon>Gunneridae</taxon>
        <taxon>Pentapetalae</taxon>
        <taxon>rosids</taxon>
        <taxon>malvids</taxon>
        <taxon>Sapindales</taxon>
        <taxon>Anacardiaceae</taxon>
        <taxon>Pistacia</taxon>
    </lineage>
</organism>
<reference evidence="2" key="1">
    <citation type="journal article" date="2023" name="G3 (Bethesda)">
        <title>Genome assembly and association tests identify interacting loci associated with vigor, precocity, and sex in interspecific pistachio rootstocks.</title>
        <authorList>
            <person name="Palmer W."/>
            <person name="Jacygrad E."/>
            <person name="Sagayaradj S."/>
            <person name="Cavanaugh K."/>
            <person name="Han R."/>
            <person name="Bertier L."/>
            <person name="Beede B."/>
            <person name="Kafkas S."/>
            <person name="Golino D."/>
            <person name="Preece J."/>
            <person name="Michelmore R."/>
        </authorList>
    </citation>
    <scope>NUCLEOTIDE SEQUENCE [LARGE SCALE GENOMIC DNA]</scope>
</reference>
<evidence type="ECO:0000313" key="1">
    <source>
        <dbReference type="EMBL" id="KAJ0095960.1"/>
    </source>
</evidence>
<evidence type="ECO:0000313" key="2">
    <source>
        <dbReference type="Proteomes" id="UP001164250"/>
    </source>
</evidence>
<name>A0ACC1BAL4_9ROSI</name>
<dbReference type="Proteomes" id="UP001164250">
    <property type="component" value="Chromosome 6"/>
</dbReference>
<dbReference type="EMBL" id="CM047902">
    <property type="protein sequence ID" value="KAJ0095960.1"/>
    <property type="molecule type" value="Genomic_DNA"/>
</dbReference>
<protein>
    <submittedName>
        <fullName evidence="1">Uncharacterized protein</fullName>
    </submittedName>
</protein>
<keyword evidence="2" id="KW-1185">Reference proteome</keyword>
<proteinExistence type="predicted"/>
<comment type="caution">
    <text evidence="1">The sequence shown here is derived from an EMBL/GenBank/DDBJ whole genome shotgun (WGS) entry which is preliminary data.</text>
</comment>
<sequence length="170" mass="19661">MNLNDDNIIMVRSLDDIMKKGDVSQSVEKVEVERMRGRAHDRLMNKMAAARHKARRRTTRRGQEKGKKQRAERVYTKNWPHSFLIFLLELVLLKYKSVFHISWLLRHGVGFVAAGFIRHSEGFVAVGSIRHGEGFVVVGSIHHSEGFMAVGFPFSHFFFLFFYRLVSSLP</sequence>